<dbReference type="GO" id="GO:0032543">
    <property type="term" value="P:mitochondrial translation"/>
    <property type="evidence" value="ECO:0007669"/>
    <property type="project" value="InterPro"/>
</dbReference>
<feature type="compositionally biased region" description="Low complexity" evidence="1">
    <location>
        <begin position="164"/>
        <end position="191"/>
    </location>
</feature>
<dbReference type="GO" id="GO:0005762">
    <property type="term" value="C:mitochondrial large ribosomal subunit"/>
    <property type="evidence" value="ECO:0007669"/>
    <property type="project" value="InterPro"/>
</dbReference>
<proteinExistence type="predicted"/>
<evidence type="ECO:0000313" key="4">
    <source>
        <dbReference type="EMBL" id="PLW48136.1"/>
    </source>
</evidence>
<dbReference type="Pfam" id="PF21492">
    <property type="entry name" value="bL31_N"/>
    <property type="match status" value="1"/>
</dbReference>
<evidence type="ECO:0000313" key="3">
    <source>
        <dbReference type="EMBL" id="PLW16060.1"/>
    </source>
</evidence>
<dbReference type="InterPro" id="IPR034600">
    <property type="entry name" value="Ribosomal_bL31m"/>
</dbReference>
<dbReference type="InterPro" id="IPR048874">
    <property type="entry name" value="Ribosomal_bL31m_N"/>
</dbReference>
<evidence type="ECO:0000256" key="1">
    <source>
        <dbReference type="SAM" id="MobiDB-lite"/>
    </source>
</evidence>
<feature type="domain" description="Ribosomal protein bL31m N-terminal" evidence="2">
    <location>
        <begin position="80"/>
        <end position="124"/>
    </location>
</feature>
<dbReference type="GO" id="GO:0003735">
    <property type="term" value="F:structural constituent of ribosome"/>
    <property type="evidence" value="ECO:0007669"/>
    <property type="project" value="InterPro"/>
</dbReference>
<dbReference type="PANTHER" id="PTHR28174">
    <property type="entry name" value="54S RIBOSOMAL PROTEIN L36, MITOCHONDRIAL"/>
    <property type="match status" value="1"/>
</dbReference>
<dbReference type="OrthoDB" id="5587740at2759"/>
<dbReference type="AlphaFoldDB" id="A0A2N5SS98"/>
<name>A0A2N5SS98_9BASI</name>
<reference evidence="3 5" key="1">
    <citation type="submission" date="2017-11" db="EMBL/GenBank/DDBJ databases">
        <title>De novo assembly and phasing of dikaryotic genomes from two isolates of Puccinia coronata f. sp. avenae, the causal agent of oat crown rust.</title>
        <authorList>
            <person name="Miller M.E."/>
            <person name="Zhang Y."/>
            <person name="Omidvar V."/>
            <person name="Sperschneider J."/>
            <person name="Schwessinger B."/>
            <person name="Raley C."/>
            <person name="Palmer J.M."/>
            <person name="Garnica D."/>
            <person name="Upadhyaya N."/>
            <person name="Rathjen J."/>
            <person name="Taylor J.M."/>
            <person name="Park R.F."/>
            <person name="Dodds P.N."/>
            <person name="Hirsch C.D."/>
            <person name="Kianian S.F."/>
            <person name="Figueroa M."/>
        </authorList>
    </citation>
    <scope>NUCLEOTIDE SEQUENCE [LARGE SCALE GENOMIC DNA]</scope>
    <source>
        <strain evidence="3">12NC29</strain>
    </source>
</reference>
<dbReference type="EMBL" id="PGCJ01000105">
    <property type="protein sequence ID" value="PLW48136.1"/>
    <property type="molecule type" value="Genomic_DNA"/>
</dbReference>
<dbReference type="EMBL" id="PGCJ01000880">
    <property type="protein sequence ID" value="PLW16060.1"/>
    <property type="molecule type" value="Genomic_DNA"/>
</dbReference>
<evidence type="ECO:0000313" key="5">
    <source>
        <dbReference type="Proteomes" id="UP000235388"/>
    </source>
</evidence>
<comment type="caution">
    <text evidence="3">The sequence shown here is derived from an EMBL/GenBank/DDBJ whole genome shotgun (WGS) entry which is preliminary data.</text>
</comment>
<evidence type="ECO:0000259" key="2">
    <source>
        <dbReference type="Pfam" id="PF21492"/>
    </source>
</evidence>
<dbReference type="Proteomes" id="UP000235388">
    <property type="component" value="Unassembled WGS sequence"/>
</dbReference>
<accession>A0A2N5SS98</accession>
<gene>
    <name evidence="4" type="ORF">PCANC_06746</name>
    <name evidence="3" type="ORF">PCANC_15349</name>
</gene>
<dbReference type="PANTHER" id="PTHR28174:SF1">
    <property type="entry name" value="LARGE RIBOSOMAL SUBUNIT PROTEIN BL31M"/>
    <property type="match status" value="1"/>
</dbReference>
<sequence length="235" mass="25435">MCTIGLPSRYLTRPTNGWCKAAMVHTVPGTGGPTRAASRCASSSASAVVQPLAPIFNRREKRKLRNHFPRPDRLPSVLYPAVPASFVNRVTMADGSSFYVTTRSPRSTITLARDVTNHPLWNPSLAREVADQDQSGRMGRFARRYGGSKVENTMAATSADDMSDPSTSSNPDPSSSPTPTQNQPINQNQTNLNKNGFGVEDLEWMSGESNQSFYGIGNAKNIKGLKKSSTAGSKK</sequence>
<protein>
    <recommendedName>
        <fullName evidence="2">Ribosomal protein bL31m N-terminal domain-containing protein</fullName>
    </recommendedName>
</protein>
<feature type="region of interest" description="Disordered" evidence="1">
    <location>
        <begin position="127"/>
        <end position="235"/>
    </location>
</feature>
<keyword evidence="5" id="KW-1185">Reference proteome</keyword>
<organism evidence="3 5">
    <name type="scientific">Puccinia coronata f. sp. avenae</name>
    <dbReference type="NCBI Taxonomy" id="200324"/>
    <lineage>
        <taxon>Eukaryota</taxon>
        <taxon>Fungi</taxon>
        <taxon>Dikarya</taxon>
        <taxon>Basidiomycota</taxon>
        <taxon>Pucciniomycotina</taxon>
        <taxon>Pucciniomycetes</taxon>
        <taxon>Pucciniales</taxon>
        <taxon>Pucciniaceae</taxon>
        <taxon>Puccinia</taxon>
    </lineage>
</organism>
<dbReference type="Gene3D" id="6.20.130.10">
    <property type="match status" value="1"/>
</dbReference>
<dbReference type="STRING" id="200324.A0A2N5SS98"/>